<gene>
    <name evidence="1" type="ORF">RUA4292_02003</name>
</gene>
<dbReference type="AlphaFoldDB" id="A0A0P1F0D8"/>
<reference evidence="1 2" key="1">
    <citation type="submission" date="2015-09" db="EMBL/GenBank/DDBJ databases">
        <authorList>
            <consortium name="Swine Surveillance"/>
        </authorList>
    </citation>
    <scope>NUCLEOTIDE SEQUENCE [LARGE SCALE GENOMIC DNA]</scope>
    <source>
        <strain evidence="1 2">CECT 4292</strain>
    </source>
</reference>
<protein>
    <submittedName>
        <fullName evidence="1">Uncharacterized protein</fullName>
    </submittedName>
</protein>
<dbReference type="EMBL" id="CYPU01000039">
    <property type="protein sequence ID" value="CUH47827.1"/>
    <property type="molecule type" value="Genomic_DNA"/>
</dbReference>
<proteinExistence type="predicted"/>
<sequence>MRVAKVDVEIGGQCQVLVIGKLFAAVPGQRLAKLSRQMLDLCGQRSHDSLRFFPAHLHEHDIARAPLHQRRDEAVLRAGDQVTFPVAGNGAVFDSGRAFPDRDRILDLTEPIPLQASMARPADGTCRAQMCKQLLLQNATGLDKQASVDRFVRHTLALVVGMLALQPTRDLLRRPLAFELLSYCVTERRPLRQLAGLRTPCTLPGCLIGLGGPVMLTPPVAPHLPADRRWRSAQLTRNCTNGQLGSKPA</sequence>
<evidence type="ECO:0000313" key="2">
    <source>
        <dbReference type="Proteomes" id="UP000050783"/>
    </source>
</evidence>
<dbReference type="Proteomes" id="UP000050783">
    <property type="component" value="Unassembled WGS sequence"/>
</dbReference>
<name>A0A0P1F0D8_9RHOB</name>
<accession>A0A0P1F0D8</accession>
<evidence type="ECO:0000313" key="1">
    <source>
        <dbReference type="EMBL" id="CUH47827.1"/>
    </source>
</evidence>
<organism evidence="1 2">
    <name type="scientific">Ruegeria atlantica</name>
    <dbReference type="NCBI Taxonomy" id="81569"/>
    <lineage>
        <taxon>Bacteria</taxon>
        <taxon>Pseudomonadati</taxon>
        <taxon>Pseudomonadota</taxon>
        <taxon>Alphaproteobacteria</taxon>
        <taxon>Rhodobacterales</taxon>
        <taxon>Roseobacteraceae</taxon>
        <taxon>Ruegeria</taxon>
    </lineage>
</organism>